<evidence type="ECO:0000313" key="3">
    <source>
        <dbReference type="Proteomes" id="UP000327294"/>
    </source>
</evidence>
<evidence type="ECO:0000259" key="1">
    <source>
        <dbReference type="Pfam" id="PF22740"/>
    </source>
</evidence>
<dbReference type="KEGG" id="sphv:F9278_00190"/>
<reference evidence="2 3" key="1">
    <citation type="submission" date="2019-10" db="EMBL/GenBank/DDBJ databases">
        <title>Streptomyces sp. strain GY16 isolated from leaves of Broussonetia papyrifera.</title>
        <authorList>
            <person name="Mo P."/>
        </authorList>
    </citation>
    <scope>NUCLEOTIDE SEQUENCE [LARGE SCALE GENOMIC DNA]</scope>
    <source>
        <strain evidence="2 3">GY16</strain>
        <plasmid evidence="2 3">unnamed1</plasmid>
    </source>
</reference>
<accession>A0A5P8JVU3</accession>
<sequence>MTVSWADGRTTTHCTGWDPKRDRVIAQPPQPDVTIVSIGRLHNDVEGEYADVLQRATIALDLSRNFRDPHVRADLRQLTAHDQVVRDTVMATPGVREVLAATALQIQGYLAGPTAAPLTVVTQCAGGRHRAATTAMALRAVVAGDVEEAAAYGLADAAEEFAGRDLVVDLVHRDLAKDVVDR</sequence>
<dbReference type="AlphaFoldDB" id="A0A5P8JVU3"/>
<keyword evidence="3" id="KW-1185">Reference proteome</keyword>
<proteinExistence type="predicted"/>
<dbReference type="EMBL" id="CP045095">
    <property type="protein sequence ID" value="QFQ94894.1"/>
    <property type="molecule type" value="Genomic_DNA"/>
</dbReference>
<protein>
    <submittedName>
        <fullName evidence="2">P-loop ATPase</fullName>
    </submittedName>
</protein>
<feature type="domain" description="RapZ C-terminal" evidence="1">
    <location>
        <begin position="53"/>
        <end position="144"/>
    </location>
</feature>
<name>A0A5P8JVU3_9ACTN</name>
<geneLocation type="plasmid" evidence="2 3">
    <name>unnamed1</name>
</geneLocation>
<dbReference type="InterPro" id="IPR053931">
    <property type="entry name" value="RapZ_C"/>
</dbReference>
<dbReference type="Proteomes" id="UP000327294">
    <property type="component" value="Plasmid unnamed1"/>
</dbReference>
<evidence type="ECO:0000313" key="2">
    <source>
        <dbReference type="EMBL" id="QFQ94894.1"/>
    </source>
</evidence>
<gene>
    <name evidence="2" type="ORF">F9278_00190</name>
</gene>
<keyword evidence="2" id="KW-0614">Plasmid</keyword>
<dbReference type="Pfam" id="PF22740">
    <property type="entry name" value="PapZ_C"/>
    <property type="match status" value="1"/>
</dbReference>
<organism evidence="2 3">
    <name type="scientific">Streptomyces phaeolivaceus</name>
    <dbReference type="NCBI Taxonomy" id="2653200"/>
    <lineage>
        <taxon>Bacteria</taxon>
        <taxon>Bacillati</taxon>
        <taxon>Actinomycetota</taxon>
        <taxon>Actinomycetes</taxon>
        <taxon>Kitasatosporales</taxon>
        <taxon>Streptomycetaceae</taxon>
        <taxon>Streptomyces</taxon>
    </lineage>
</organism>